<accession>A0A0A0L285</accession>
<dbReference type="EMBL" id="CM002925">
    <property type="protein sequence ID" value="KGN55149.1"/>
    <property type="molecule type" value="Genomic_DNA"/>
</dbReference>
<evidence type="ECO:0000313" key="1">
    <source>
        <dbReference type="EMBL" id="KGN55149.1"/>
    </source>
</evidence>
<keyword evidence="2" id="KW-1185">Reference proteome</keyword>
<dbReference type="Gramene" id="KGN55149">
    <property type="protein sequence ID" value="KGN55149"/>
    <property type="gene ID" value="Csa_4G638380"/>
</dbReference>
<gene>
    <name evidence="1" type="ORF">Csa_4G638380</name>
</gene>
<dbReference type="AlphaFoldDB" id="A0A0A0L285"/>
<sequence>MIWKILRRSGDASSNDKVLSVPIEDKLEQNQFKVVDDDDDINLSKAPIVLSEEQNISNGHNELTPERIVDFVVLSDKALGPSVLNTGENGVADHILATPEISEIEISTPPPSSNEMISEYTTHSRKKWMSDENSPKAPKGFRKLLFFGPDDCLELFVEIELFSKPCWMNCLNCLIILQIIRE</sequence>
<reference evidence="1 2" key="4">
    <citation type="journal article" date="2011" name="BMC Genomics">
        <title>RNA-Seq improves annotation of protein-coding genes in the cucumber genome.</title>
        <authorList>
            <person name="Li Z."/>
            <person name="Zhang Z."/>
            <person name="Yan P."/>
            <person name="Huang S."/>
            <person name="Fei Z."/>
            <person name="Lin K."/>
        </authorList>
    </citation>
    <scope>NUCLEOTIDE SEQUENCE [LARGE SCALE GENOMIC DNA]</scope>
    <source>
        <strain evidence="2">cv. 9930</strain>
    </source>
</reference>
<proteinExistence type="predicted"/>
<reference evidence="1 2" key="2">
    <citation type="journal article" date="2009" name="PLoS ONE">
        <title>An integrated genetic and cytogenetic map of the cucumber genome.</title>
        <authorList>
            <person name="Ren Y."/>
            <person name="Zhang Z."/>
            <person name="Liu J."/>
            <person name="Staub J.E."/>
            <person name="Han Y."/>
            <person name="Cheng Z."/>
            <person name="Li X."/>
            <person name="Lu J."/>
            <person name="Miao H."/>
            <person name="Kang H."/>
            <person name="Xie B."/>
            <person name="Gu X."/>
            <person name="Wang X."/>
            <person name="Du Y."/>
            <person name="Jin W."/>
            <person name="Huang S."/>
        </authorList>
    </citation>
    <scope>NUCLEOTIDE SEQUENCE [LARGE SCALE GENOMIC DNA]</scope>
    <source>
        <strain evidence="2">cv. 9930</strain>
    </source>
</reference>
<protein>
    <submittedName>
        <fullName evidence="1">Uncharacterized protein</fullName>
    </submittedName>
</protein>
<organism evidence="1 2">
    <name type="scientific">Cucumis sativus</name>
    <name type="common">Cucumber</name>
    <dbReference type="NCBI Taxonomy" id="3659"/>
    <lineage>
        <taxon>Eukaryota</taxon>
        <taxon>Viridiplantae</taxon>
        <taxon>Streptophyta</taxon>
        <taxon>Embryophyta</taxon>
        <taxon>Tracheophyta</taxon>
        <taxon>Spermatophyta</taxon>
        <taxon>Magnoliopsida</taxon>
        <taxon>eudicotyledons</taxon>
        <taxon>Gunneridae</taxon>
        <taxon>Pentapetalae</taxon>
        <taxon>rosids</taxon>
        <taxon>fabids</taxon>
        <taxon>Cucurbitales</taxon>
        <taxon>Cucurbitaceae</taxon>
        <taxon>Benincaseae</taxon>
        <taxon>Cucumis</taxon>
    </lineage>
</organism>
<evidence type="ECO:0000313" key="2">
    <source>
        <dbReference type="Proteomes" id="UP000029981"/>
    </source>
</evidence>
<name>A0A0A0L285_CUCSA</name>
<dbReference type="Proteomes" id="UP000029981">
    <property type="component" value="Chromosome 4"/>
</dbReference>
<reference evidence="1 2" key="3">
    <citation type="journal article" date="2010" name="BMC Genomics">
        <title>Transcriptome sequencing and comparative analysis of cucumber flowers with different sex types.</title>
        <authorList>
            <person name="Guo S."/>
            <person name="Zheng Y."/>
            <person name="Joung J.G."/>
            <person name="Liu S."/>
            <person name="Zhang Z."/>
            <person name="Crasta O.R."/>
            <person name="Sobral B.W."/>
            <person name="Xu Y."/>
            <person name="Huang S."/>
            <person name="Fei Z."/>
        </authorList>
    </citation>
    <scope>NUCLEOTIDE SEQUENCE [LARGE SCALE GENOMIC DNA]</scope>
    <source>
        <strain evidence="2">cv. 9930</strain>
    </source>
</reference>
<reference evidence="1 2" key="1">
    <citation type="journal article" date="2009" name="Nat. Genet.">
        <title>The genome of the cucumber, Cucumis sativus L.</title>
        <authorList>
            <person name="Huang S."/>
            <person name="Li R."/>
            <person name="Zhang Z."/>
            <person name="Li L."/>
            <person name="Gu X."/>
            <person name="Fan W."/>
            <person name="Lucas W.J."/>
            <person name="Wang X."/>
            <person name="Xie B."/>
            <person name="Ni P."/>
            <person name="Ren Y."/>
            <person name="Zhu H."/>
            <person name="Li J."/>
            <person name="Lin K."/>
            <person name="Jin W."/>
            <person name="Fei Z."/>
            <person name="Li G."/>
            <person name="Staub J."/>
            <person name="Kilian A."/>
            <person name="van der Vossen E.A."/>
            <person name="Wu Y."/>
            <person name="Guo J."/>
            <person name="He J."/>
            <person name="Jia Z."/>
            <person name="Ren Y."/>
            <person name="Tian G."/>
            <person name="Lu Y."/>
            <person name="Ruan J."/>
            <person name="Qian W."/>
            <person name="Wang M."/>
            <person name="Huang Q."/>
            <person name="Li B."/>
            <person name="Xuan Z."/>
            <person name="Cao J."/>
            <person name="Asan"/>
            <person name="Wu Z."/>
            <person name="Zhang J."/>
            <person name="Cai Q."/>
            <person name="Bai Y."/>
            <person name="Zhao B."/>
            <person name="Han Y."/>
            <person name="Li Y."/>
            <person name="Li X."/>
            <person name="Wang S."/>
            <person name="Shi Q."/>
            <person name="Liu S."/>
            <person name="Cho W.K."/>
            <person name="Kim J.Y."/>
            <person name="Xu Y."/>
            <person name="Heller-Uszynska K."/>
            <person name="Miao H."/>
            <person name="Cheng Z."/>
            <person name="Zhang S."/>
            <person name="Wu J."/>
            <person name="Yang Y."/>
            <person name="Kang H."/>
            <person name="Li M."/>
            <person name="Liang H."/>
            <person name="Ren X."/>
            <person name="Shi Z."/>
            <person name="Wen M."/>
            <person name="Jian M."/>
            <person name="Yang H."/>
            <person name="Zhang G."/>
            <person name="Yang Z."/>
            <person name="Chen R."/>
            <person name="Liu S."/>
            <person name="Li J."/>
            <person name="Ma L."/>
            <person name="Liu H."/>
            <person name="Zhou Y."/>
            <person name="Zhao J."/>
            <person name="Fang X."/>
            <person name="Li G."/>
            <person name="Fang L."/>
            <person name="Li Y."/>
            <person name="Liu D."/>
            <person name="Zheng H."/>
            <person name="Zhang Y."/>
            <person name="Qin N."/>
            <person name="Li Z."/>
            <person name="Yang G."/>
            <person name="Yang S."/>
            <person name="Bolund L."/>
            <person name="Kristiansen K."/>
            <person name="Zheng H."/>
            <person name="Li S."/>
            <person name="Zhang X."/>
            <person name="Yang H."/>
            <person name="Wang J."/>
            <person name="Sun R."/>
            <person name="Zhang B."/>
            <person name="Jiang S."/>
            <person name="Wang J."/>
            <person name="Du Y."/>
            <person name="Li S."/>
        </authorList>
    </citation>
    <scope>NUCLEOTIDE SEQUENCE [LARGE SCALE GENOMIC DNA]</scope>
    <source>
        <strain evidence="2">cv. 9930</strain>
    </source>
</reference>